<name>A0A1B9ATV0_9BACI</name>
<evidence type="ECO:0000313" key="2">
    <source>
        <dbReference type="Proteomes" id="UP000092578"/>
    </source>
</evidence>
<dbReference type="EMBL" id="MAYT01000023">
    <property type="protein sequence ID" value="OCA87219.1"/>
    <property type="molecule type" value="Genomic_DNA"/>
</dbReference>
<gene>
    <name evidence="1" type="ORF">A8F95_08150</name>
</gene>
<reference evidence="2" key="1">
    <citation type="submission" date="2016-05" db="EMBL/GenBank/DDBJ databases">
        <authorList>
            <person name="Liu B."/>
            <person name="Wang J."/>
            <person name="Zhu Y."/>
            <person name="Liu G."/>
            <person name="Chen Q."/>
            <person name="Chen Z."/>
            <person name="Lan J."/>
            <person name="Che J."/>
            <person name="Ge C."/>
            <person name="Shi H."/>
            <person name="Pan Z."/>
            <person name="Liu X."/>
        </authorList>
    </citation>
    <scope>NUCLEOTIDE SEQUENCE [LARGE SCALE GENOMIC DNA]</scope>
    <source>
        <strain evidence="2">FJAT-27215</strain>
    </source>
</reference>
<organism evidence="1 2">
    <name type="scientific">Pseudobacillus wudalianchiensis</name>
    <dbReference type="NCBI Taxonomy" id="1743143"/>
    <lineage>
        <taxon>Bacteria</taxon>
        <taxon>Bacillati</taxon>
        <taxon>Bacillota</taxon>
        <taxon>Bacilli</taxon>
        <taxon>Bacillales</taxon>
        <taxon>Bacillaceae</taxon>
        <taxon>Pseudobacillus</taxon>
    </lineage>
</organism>
<protein>
    <submittedName>
        <fullName evidence="1">Uncharacterized protein</fullName>
    </submittedName>
</protein>
<dbReference type="AlphaFoldDB" id="A0A1B9ATV0"/>
<comment type="caution">
    <text evidence="1">The sequence shown here is derived from an EMBL/GenBank/DDBJ whole genome shotgun (WGS) entry which is preliminary data.</text>
</comment>
<keyword evidence="2" id="KW-1185">Reference proteome</keyword>
<sequence length="77" mass="9160">MSSYKEFLKEKEKIDELYENGYTITHVREDLSGAFLTFERSKLDLKNKEQRKELQILTADARKYFSNLLIANQKKLV</sequence>
<dbReference type="RefSeq" id="WP_065410666.1">
    <property type="nucleotide sequence ID" value="NZ_MAYT01000023.1"/>
</dbReference>
<dbReference type="Proteomes" id="UP000092578">
    <property type="component" value="Unassembled WGS sequence"/>
</dbReference>
<proteinExistence type="predicted"/>
<evidence type="ECO:0000313" key="1">
    <source>
        <dbReference type="EMBL" id="OCA87219.1"/>
    </source>
</evidence>
<accession>A0A1B9ATV0</accession>